<dbReference type="GO" id="GO:0046872">
    <property type="term" value="F:metal ion binding"/>
    <property type="evidence" value="ECO:0007669"/>
    <property type="project" value="UniProtKB-KW"/>
</dbReference>
<dbReference type="PANTHER" id="PTHR11347">
    <property type="entry name" value="CYCLIC NUCLEOTIDE PHOSPHODIESTERASE"/>
    <property type="match status" value="1"/>
</dbReference>
<dbReference type="SUPFAM" id="SSF109604">
    <property type="entry name" value="HD-domain/PDEase-like"/>
    <property type="match status" value="1"/>
</dbReference>
<keyword evidence="2 5" id="KW-0378">Hydrolase</keyword>
<protein>
    <submittedName>
        <fullName evidence="5">Dual 3-5-cyclic-AMP and-GMP phosphodiesterase 11A</fullName>
        <ecNumber evidence="5">3.1.4.17</ecNumber>
    </submittedName>
</protein>
<evidence type="ECO:0000313" key="6">
    <source>
        <dbReference type="Proteomes" id="UP000276133"/>
    </source>
</evidence>
<evidence type="ECO:0000256" key="1">
    <source>
        <dbReference type="ARBA" id="ARBA00022723"/>
    </source>
</evidence>
<feature type="binding site" evidence="3">
    <location>
        <position position="74"/>
    </location>
    <ligand>
        <name>Zn(2+)</name>
        <dbReference type="ChEBI" id="CHEBI:29105"/>
        <label>1</label>
    </ligand>
</feature>
<keyword evidence="1 3" id="KW-0479">Metal-binding</keyword>
<evidence type="ECO:0000256" key="2">
    <source>
        <dbReference type="ARBA" id="ARBA00022801"/>
    </source>
</evidence>
<evidence type="ECO:0000313" key="5">
    <source>
        <dbReference type="EMBL" id="RNA28024.1"/>
    </source>
</evidence>
<dbReference type="PRINTS" id="PR00387">
    <property type="entry name" value="PDIESTERASE1"/>
</dbReference>
<reference evidence="5 6" key="1">
    <citation type="journal article" date="2018" name="Sci. Rep.">
        <title>Genomic signatures of local adaptation to the degree of environmental predictability in rotifers.</title>
        <authorList>
            <person name="Franch-Gras L."/>
            <person name="Hahn C."/>
            <person name="Garcia-Roger E.M."/>
            <person name="Carmona M.J."/>
            <person name="Serra M."/>
            <person name="Gomez A."/>
        </authorList>
    </citation>
    <scope>NUCLEOTIDE SEQUENCE [LARGE SCALE GENOMIC DNA]</scope>
    <source>
        <strain evidence="5">HYR1</strain>
    </source>
</reference>
<accession>A0A3M7RWT3</accession>
<dbReference type="PROSITE" id="PS51845">
    <property type="entry name" value="PDEASE_I_2"/>
    <property type="match status" value="1"/>
</dbReference>
<evidence type="ECO:0000259" key="4">
    <source>
        <dbReference type="PROSITE" id="PS51845"/>
    </source>
</evidence>
<comment type="caution">
    <text evidence="5">The sequence shown here is derived from an EMBL/GenBank/DDBJ whole genome shotgun (WGS) entry which is preliminary data.</text>
</comment>
<dbReference type="InterPro" id="IPR036971">
    <property type="entry name" value="PDEase_catalytic_dom_sf"/>
</dbReference>
<dbReference type="Proteomes" id="UP000276133">
    <property type="component" value="Unassembled WGS sequence"/>
</dbReference>
<dbReference type="OrthoDB" id="6017640at2759"/>
<evidence type="ECO:0000256" key="3">
    <source>
        <dbReference type="PIRSR" id="PIRSR623088-3"/>
    </source>
</evidence>
<organism evidence="5 6">
    <name type="scientific">Brachionus plicatilis</name>
    <name type="common">Marine rotifer</name>
    <name type="synonym">Brachionus muelleri</name>
    <dbReference type="NCBI Taxonomy" id="10195"/>
    <lineage>
        <taxon>Eukaryota</taxon>
        <taxon>Metazoa</taxon>
        <taxon>Spiralia</taxon>
        <taxon>Gnathifera</taxon>
        <taxon>Rotifera</taxon>
        <taxon>Eurotatoria</taxon>
        <taxon>Monogononta</taxon>
        <taxon>Pseudotrocha</taxon>
        <taxon>Ploima</taxon>
        <taxon>Brachionidae</taxon>
        <taxon>Brachionus</taxon>
    </lineage>
</organism>
<dbReference type="Gene3D" id="1.10.1300.10">
    <property type="entry name" value="3'5'-cyclic nucleotide phosphodiesterase, catalytic domain"/>
    <property type="match status" value="1"/>
</dbReference>
<dbReference type="GO" id="GO:0007165">
    <property type="term" value="P:signal transduction"/>
    <property type="evidence" value="ECO:0007669"/>
    <property type="project" value="InterPro"/>
</dbReference>
<dbReference type="Pfam" id="PF00233">
    <property type="entry name" value="PDEase_I"/>
    <property type="match status" value="1"/>
</dbReference>
<dbReference type="STRING" id="10195.A0A3M7RWT3"/>
<gene>
    <name evidence="5" type="ORF">BpHYR1_008396</name>
</gene>
<dbReference type="EMBL" id="REGN01002447">
    <property type="protein sequence ID" value="RNA28024.1"/>
    <property type="molecule type" value="Genomic_DNA"/>
</dbReference>
<dbReference type="GO" id="GO:0004114">
    <property type="term" value="F:3',5'-cyclic-nucleotide phosphodiesterase activity"/>
    <property type="evidence" value="ECO:0007669"/>
    <property type="project" value="UniProtKB-EC"/>
</dbReference>
<dbReference type="AlphaFoldDB" id="A0A3M7RWT3"/>
<keyword evidence="6" id="KW-1185">Reference proteome</keyword>
<sequence length="188" mass="21824">MILNSPGHKIFANVKPKIYQLLISLIKEAILATDVADHMDIRKDFSNLVRSKNVDWNEESNKILLRKNLMTACDLASAAKPWKTHKSVVNQVIKEFFAQGVRERTELNIEPTEIMDERRSDQLPRLQMGWIDAVCFPLYQNLALLCDSFNGHLDRLKENRLNWSLLNEKIKLSQIKEPNKSHYLNGRL</sequence>
<feature type="domain" description="PDEase" evidence="4">
    <location>
        <begin position="1"/>
        <end position="170"/>
    </location>
</feature>
<proteinExistence type="predicted"/>
<dbReference type="InterPro" id="IPR002073">
    <property type="entry name" value="PDEase_catalytic_dom"/>
</dbReference>
<dbReference type="InterPro" id="IPR023088">
    <property type="entry name" value="PDEase"/>
</dbReference>
<name>A0A3M7RWT3_BRAPC</name>
<dbReference type="EC" id="3.1.4.17" evidence="5"/>